<comment type="caution">
    <text evidence="1">The sequence shown here is derived from an EMBL/GenBank/DDBJ whole genome shotgun (WGS) entry which is preliminary data.</text>
</comment>
<dbReference type="Proteomes" id="UP001497535">
    <property type="component" value="Unassembled WGS sequence"/>
</dbReference>
<reference evidence="1" key="1">
    <citation type="submission" date="2023-11" db="EMBL/GenBank/DDBJ databases">
        <authorList>
            <person name="Poullet M."/>
        </authorList>
    </citation>
    <scope>NUCLEOTIDE SEQUENCE</scope>
    <source>
        <strain evidence="1">E1834</strain>
    </source>
</reference>
<proteinExistence type="predicted"/>
<gene>
    <name evidence="1" type="ORF">MENTE1834_LOCUS17270</name>
</gene>
<sequence>MLSIVSFSIFLIGIHMSLSNSCDEINAPRHSGSIDLFFASSTVLSIHCCIISRSNSSGFSGIFSIINFPVVFIILNLLL</sequence>
<name>A0ACB0YVM8_MELEN</name>
<evidence type="ECO:0000313" key="1">
    <source>
        <dbReference type="EMBL" id="CAK5065279.1"/>
    </source>
</evidence>
<evidence type="ECO:0000313" key="2">
    <source>
        <dbReference type="Proteomes" id="UP001497535"/>
    </source>
</evidence>
<accession>A0ACB0YVM8</accession>
<protein>
    <submittedName>
        <fullName evidence="1">Uncharacterized protein</fullName>
    </submittedName>
</protein>
<dbReference type="EMBL" id="CAVMJV010000019">
    <property type="protein sequence ID" value="CAK5065279.1"/>
    <property type="molecule type" value="Genomic_DNA"/>
</dbReference>
<organism evidence="1 2">
    <name type="scientific">Meloidogyne enterolobii</name>
    <name type="common">Root-knot nematode worm</name>
    <name type="synonym">Meloidogyne mayaguensis</name>
    <dbReference type="NCBI Taxonomy" id="390850"/>
    <lineage>
        <taxon>Eukaryota</taxon>
        <taxon>Metazoa</taxon>
        <taxon>Ecdysozoa</taxon>
        <taxon>Nematoda</taxon>
        <taxon>Chromadorea</taxon>
        <taxon>Rhabditida</taxon>
        <taxon>Tylenchina</taxon>
        <taxon>Tylenchomorpha</taxon>
        <taxon>Tylenchoidea</taxon>
        <taxon>Meloidogynidae</taxon>
        <taxon>Meloidogyninae</taxon>
        <taxon>Meloidogyne</taxon>
    </lineage>
</organism>
<keyword evidence="2" id="KW-1185">Reference proteome</keyword>